<reference evidence="1 2" key="1">
    <citation type="submission" date="2019-03" db="EMBL/GenBank/DDBJ databases">
        <title>Single cell metagenomics reveals metabolic interactions within the superorganism composed of flagellate Streblomastix strix and complex community of Bacteroidetes bacteria on its surface.</title>
        <authorList>
            <person name="Treitli S.C."/>
            <person name="Kolisko M."/>
            <person name="Husnik F."/>
            <person name="Keeling P."/>
            <person name="Hampl V."/>
        </authorList>
    </citation>
    <scope>NUCLEOTIDE SEQUENCE [LARGE SCALE GENOMIC DNA]</scope>
    <source>
        <strain evidence="1">ST1C</strain>
    </source>
</reference>
<proteinExistence type="predicted"/>
<comment type="caution">
    <text evidence="1">The sequence shown here is derived from an EMBL/GenBank/DDBJ whole genome shotgun (WGS) entry which is preliminary data.</text>
</comment>
<dbReference type="EMBL" id="SNRW01031286">
    <property type="protein sequence ID" value="KAA6357521.1"/>
    <property type="molecule type" value="Genomic_DNA"/>
</dbReference>
<evidence type="ECO:0000313" key="1">
    <source>
        <dbReference type="EMBL" id="KAA6357521.1"/>
    </source>
</evidence>
<name>A0A5J4TJ11_9EUKA</name>
<organism evidence="1 2">
    <name type="scientific">Streblomastix strix</name>
    <dbReference type="NCBI Taxonomy" id="222440"/>
    <lineage>
        <taxon>Eukaryota</taxon>
        <taxon>Metamonada</taxon>
        <taxon>Preaxostyla</taxon>
        <taxon>Oxymonadida</taxon>
        <taxon>Streblomastigidae</taxon>
        <taxon>Streblomastix</taxon>
    </lineage>
</organism>
<sequence length="71" mass="7381">MFQIPALDIGIYSTEVEFGGNGDSGIGIVRDSYSINPSDSPYEGTNCQHMATFGGYAYSGGAGCVSYKGAQ</sequence>
<accession>A0A5J4TJ11</accession>
<dbReference type="Proteomes" id="UP000324800">
    <property type="component" value="Unassembled WGS sequence"/>
</dbReference>
<feature type="non-terminal residue" evidence="1">
    <location>
        <position position="71"/>
    </location>
</feature>
<gene>
    <name evidence="1" type="ORF">EZS28_046952</name>
</gene>
<protein>
    <submittedName>
        <fullName evidence="1">Uncharacterized protein</fullName>
    </submittedName>
</protein>
<dbReference type="AlphaFoldDB" id="A0A5J4TJ11"/>
<evidence type="ECO:0000313" key="2">
    <source>
        <dbReference type="Proteomes" id="UP000324800"/>
    </source>
</evidence>